<organism evidence="2 3">
    <name type="scientific">Crenichthys baileyi</name>
    <name type="common">White River springfish</name>
    <dbReference type="NCBI Taxonomy" id="28760"/>
    <lineage>
        <taxon>Eukaryota</taxon>
        <taxon>Metazoa</taxon>
        <taxon>Chordata</taxon>
        <taxon>Craniata</taxon>
        <taxon>Vertebrata</taxon>
        <taxon>Euteleostomi</taxon>
        <taxon>Actinopterygii</taxon>
        <taxon>Neopterygii</taxon>
        <taxon>Teleostei</taxon>
        <taxon>Neoteleostei</taxon>
        <taxon>Acanthomorphata</taxon>
        <taxon>Ovalentaria</taxon>
        <taxon>Atherinomorphae</taxon>
        <taxon>Cyprinodontiformes</taxon>
        <taxon>Goodeidae</taxon>
        <taxon>Crenichthys</taxon>
    </lineage>
</organism>
<name>A0AAV9R3F5_9TELE</name>
<protein>
    <submittedName>
        <fullName evidence="2">Uncharacterized protein</fullName>
    </submittedName>
</protein>
<sequence>MKKDKNKKYNYMNKKRTKAKIQRRLLHLVTFPEMAKYNGILTCARSSSNRLRPQLLAVPQLCCRGSSRPGSRSSHAGTDDMLPGVRGSSAATCADVHSGRLLRCRRSLELTGLSHPVPCFGDLACE</sequence>
<feature type="region of interest" description="Disordered" evidence="1">
    <location>
        <begin position="64"/>
        <end position="86"/>
    </location>
</feature>
<dbReference type="EMBL" id="JAHHUM010002434">
    <property type="protein sequence ID" value="KAK5603567.1"/>
    <property type="molecule type" value="Genomic_DNA"/>
</dbReference>
<accession>A0AAV9R3F5</accession>
<dbReference type="AlphaFoldDB" id="A0AAV9R3F5"/>
<keyword evidence="3" id="KW-1185">Reference proteome</keyword>
<proteinExistence type="predicted"/>
<comment type="caution">
    <text evidence="2">The sequence shown here is derived from an EMBL/GenBank/DDBJ whole genome shotgun (WGS) entry which is preliminary data.</text>
</comment>
<reference evidence="2 3" key="1">
    <citation type="submission" date="2021-06" db="EMBL/GenBank/DDBJ databases">
        <authorList>
            <person name="Palmer J.M."/>
        </authorList>
    </citation>
    <scope>NUCLEOTIDE SEQUENCE [LARGE SCALE GENOMIC DNA]</scope>
    <source>
        <strain evidence="2 3">MEX-2019</strain>
        <tissue evidence="2">Muscle</tissue>
    </source>
</reference>
<feature type="compositionally biased region" description="Low complexity" evidence="1">
    <location>
        <begin position="64"/>
        <end position="74"/>
    </location>
</feature>
<evidence type="ECO:0000256" key="1">
    <source>
        <dbReference type="SAM" id="MobiDB-lite"/>
    </source>
</evidence>
<evidence type="ECO:0000313" key="2">
    <source>
        <dbReference type="EMBL" id="KAK5603567.1"/>
    </source>
</evidence>
<evidence type="ECO:0000313" key="3">
    <source>
        <dbReference type="Proteomes" id="UP001311232"/>
    </source>
</evidence>
<dbReference type="Proteomes" id="UP001311232">
    <property type="component" value="Unassembled WGS sequence"/>
</dbReference>
<gene>
    <name evidence="2" type="ORF">CRENBAI_004784</name>
</gene>